<dbReference type="EMBL" id="MU842877">
    <property type="protein sequence ID" value="KAK2028524.1"/>
    <property type="molecule type" value="Genomic_DNA"/>
</dbReference>
<feature type="region of interest" description="Disordered" evidence="1">
    <location>
        <begin position="1"/>
        <end position="54"/>
    </location>
</feature>
<gene>
    <name evidence="2" type="ORF">LX32DRAFT_639971</name>
</gene>
<evidence type="ECO:0000313" key="2">
    <source>
        <dbReference type="EMBL" id="KAK2028524.1"/>
    </source>
</evidence>
<name>A0AAD9HI70_9PEZI</name>
<feature type="compositionally biased region" description="Pro residues" evidence="1">
    <location>
        <begin position="1"/>
        <end position="10"/>
    </location>
</feature>
<evidence type="ECO:0000313" key="3">
    <source>
        <dbReference type="Proteomes" id="UP001232148"/>
    </source>
</evidence>
<comment type="caution">
    <text evidence="2">The sequence shown here is derived from an EMBL/GenBank/DDBJ whole genome shotgun (WGS) entry which is preliminary data.</text>
</comment>
<feature type="compositionally biased region" description="Polar residues" evidence="1">
    <location>
        <begin position="44"/>
        <end position="54"/>
    </location>
</feature>
<reference evidence="2" key="1">
    <citation type="submission" date="2021-06" db="EMBL/GenBank/DDBJ databases">
        <title>Comparative genomics, transcriptomics and evolutionary studies reveal genomic signatures of adaptation to plant cell wall in hemibiotrophic fungi.</title>
        <authorList>
            <consortium name="DOE Joint Genome Institute"/>
            <person name="Baroncelli R."/>
            <person name="Diaz J.F."/>
            <person name="Benocci T."/>
            <person name="Peng M."/>
            <person name="Battaglia E."/>
            <person name="Haridas S."/>
            <person name="Andreopoulos W."/>
            <person name="Labutti K."/>
            <person name="Pangilinan J."/>
            <person name="Floch G.L."/>
            <person name="Makela M.R."/>
            <person name="Henrissat B."/>
            <person name="Grigoriev I.V."/>
            <person name="Crouch J.A."/>
            <person name="De Vries R.P."/>
            <person name="Sukno S.A."/>
            <person name="Thon M.R."/>
        </authorList>
    </citation>
    <scope>NUCLEOTIDE SEQUENCE</scope>
    <source>
        <strain evidence="2">MAFF235873</strain>
    </source>
</reference>
<protein>
    <submittedName>
        <fullName evidence="2">Uncharacterized protein</fullName>
    </submittedName>
</protein>
<accession>A0AAD9HI70</accession>
<keyword evidence="3" id="KW-1185">Reference proteome</keyword>
<proteinExistence type="predicted"/>
<evidence type="ECO:0000256" key="1">
    <source>
        <dbReference type="SAM" id="MobiDB-lite"/>
    </source>
</evidence>
<dbReference type="Proteomes" id="UP001232148">
    <property type="component" value="Unassembled WGS sequence"/>
</dbReference>
<dbReference type="AlphaFoldDB" id="A0AAD9HI70"/>
<sequence length="54" mass="5608">MANPIYPPRSSPRTGPSSVASAAASSLRPYVTLGPLRDDVPASPCSQQSIRTVP</sequence>
<feature type="compositionally biased region" description="Low complexity" evidence="1">
    <location>
        <begin position="11"/>
        <end position="26"/>
    </location>
</feature>
<organism evidence="2 3">
    <name type="scientific">Colletotrichum zoysiae</name>
    <dbReference type="NCBI Taxonomy" id="1216348"/>
    <lineage>
        <taxon>Eukaryota</taxon>
        <taxon>Fungi</taxon>
        <taxon>Dikarya</taxon>
        <taxon>Ascomycota</taxon>
        <taxon>Pezizomycotina</taxon>
        <taxon>Sordariomycetes</taxon>
        <taxon>Hypocreomycetidae</taxon>
        <taxon>Glomerellales</taxon>
        <taxon>Glomerellaceae</taxon>
        <taxon>Colletotrichum</taxon>
        <taxon>Colletotrichum graminicola species complex</taxon>
    </lineage>
</organism>